<evidence type="ECO:0000313" key="3">
    <source>
        <dbReference type="Proteomes" id="UP000828390"/>
    </source>
</evidence>
<comment type="caution">
    <text evidence="2">The sequence shown here is derived from an EMBL/GenBank/DDBJ whole genome shotgun (WGS) entry which is preliminary data.</text>
</comment>
<dbReference type="EMBL" id="JAIWYP010000008">
    <property type="protein sequence ID" value="KAH3781605.1"/>
    <property type="molecule type" value="Genomic_DNA"/>
</dbReference>
<organism evidence="2 3">
    <name type="scientific">Dreissena polymorpha</name>
    <name type="common">Zebra mussel</name>
    <name type="synonym">Mytilus polymorpha</name>
    <dbReference type="NCBI Taxonomy" id="45954"/>
    <lineage>
        <taxon>Eukaryota</taxon>
        <taxon>Metazoa</taxon>
        <taxon>Spiralia</taxon>
        <taxon>Lophotrochozoa</taxon>
        <taxon>Mollusca</taxon>
        <taxon>Bivalvia</taxon>
        <taxon>Autobranchia</taxon>
        <taxon>Heteroconchia</taxon>
        <taxon>Euheterodonta</taxon>
        <taxon>Imparidentia</taxon>
        <taxon>Neoheterodontei</taxon>
        <taxon>Myida</taxon>
        <taxon>Dreissenoidea</taxon>
        <taxon>Dreissenidae</taxon>
        <taxon>Dreissena</taxon>
    </lineage>
</organism>
<sequence length="106" mass="12177">MKNIVRKWTASVKKCCKKTKNEHSSPCAADGPWDDAGFWRKVVQEYTAREDAKADKDAKANRLDDVLTLIQEDLRRQQKDNKRLNDRMLEIERLIKAQATGQGSSD</sequence>
<protein>
    <submittedName>
        <fullName evidence="2">Uncharacterized protein</fullName>
    </submittedName>
</protein>
<dbReference type="AlphaFoldDB" id="A0A9D4EP98"/>
<keyword evidence="1" id="KW-0175">Coiled coil</keyword>
<evidence type="ECO:0000313" key="2">
    <source>
        <dbReference type="EMBL" id="KAH3781605.1"/>
    </source>
</evidence>
<feature type="coiled-coil region" evidence="1">
    <location>
        <begin position="67"/>
        <end position="94"/>
    </location>
</feature>
<reference evidence="2" key="1">
    <citation type="journal article" date="2019" name="bioRxiv">
        <title>The Genome of the Zebra Mussel, Dreissena polymorpha: A Resource for Invasive Species Research.</title>
        <authorList>
            <person name="McCartney M.A."/>
            <person name="Auch B."/>
            <person name="Kono T."/>
            <person name="Mallez S."/>
            <person name="Zhang Y."/>
            <person name="Obille A."/>
            <person name="Becker A."/>
            <person name="Abrahante J.E."/>
            <person name="Garbe J."/>
            <person name="Badalamenti J.P."/>
            <person name="Herman A."/>
            <person name="Mangelson H."/>
            <person name="Liachko I."/>
            <person name="Sullivan S."/>
            <person name="Sone E.D."/>
            <person name="Koren S."/>
            <person name="Silverstein K.A.T."/>
            <person name="Beckman K.B."/>
            <person name="Gohl D.M."/>
        </authorList>
    </citation>
    <scope>NUCLEOTIDE SEQUENCE</scope>
    <source>
        <strain evidence="2">Duluth1</strain>
        <tissue evidence="2">Whole animal</tissue>
    </source>
</reference>
<name>A0A9D4EP98_DREPO</name>
<proteinExistence type="predicted"/>
<reference evidence="2" key="2">
    <citation type="submission" date="2020-11" db="EMBL/GenBank/DDBJ databases">
        <authorList>
            <person name="McCartney M.A."/>
            <person name="Auch B."/>
            <person name="Kono T."/>
            <person name="Mallez S."/>
            <person name="Becker A."/>
            <person name="Gohl D.M."/>
            <person name="Silverstein K.A.T."/>
            <person name="Koren S."/>
            <person name="Bechman K.B."/>
            <person name="Herman A."/>
            <person name="Abrahante J.E."/>
            <person name="Garbe J."/>
        </authorList>
    </citation>
    <scope>NUCLEOTIDE SEQUENCE</scope>
    <source>
        <strain evidence="2">Duluth1</strain>
        <tissue evidence="2">Whole animal</tissue>
    </source>
</reference>
<evidence type="ECO:0000256" key="1">
    <source>
        <dbReference type="SAM" id="Coils"/>
    </source>
</evidence>
<keyword evidence="3" id="KW-1185">Reference proteome</keyword>
<gene>
    <name evidence="2" type="ORF">DPMN_159505</name>
</gene>
<accession>A0A9D4EP98</accession>
<dbReference type="Proteomes" id="UP000828390">
    <property type="component" value="Unassembled WGS sequence"/>
</dbReference>